<comment type="similarity">
    <text evidence="1">Belongs to the bactofilin family.</text>
</comment>
<dbReference type="PANTHER" id="PTHR35024:SF4">
    <property type="entry name" value="POLYMER-FORMING CYTOSKELETAL PROTEIN"/>
    <property type="match status" value="1"/>
</dbReference>
<reference evidence="3" key="1">
    <citation type="journal article" date="2020" name="mSystems">
        <title>Genome- and Community-Level Interaction Insights into Carbon Utilization and Element Cycling Functions of Hydrothermarchaeota in Hydrothermal Sediment.</title>
        <authorList>
            <person name="Zhou Z."/>
            <person name="Liu Y."/>
            <person name="Xu W."/>
            <person name="Pan J."/>
            <person name="Luo Z.H."/>
            <person name="Li M."/>
        </authorList>
    </citation>
    <scope>NUCLEOTIDE SEQUENCE [LARGE SCALE GENOMIC DNA]</scope>
    <source>
        <strain evidence="3">HyVt-74</strain>
    </source>
</reference>
<organism evidence="3">
    <name type="scientific">candidate division WOR-3 bacterium</name>
    <dbReference type="NCBI Taxonomy" id="2052148"/>
    <lineage>
        <taxon>Bacteria</taxon>
        <taxon>Bacteria division WOR-3</taxon>
    </lineage>
</organism>
<sequence>MAAKNESQLNSLIGEGSVFDGKFYINGSLQVDGRFEGEIKTEDQLIVGRTGKVKTDIVAKRVIVGGTVIGNIDAEEEVTLLSTGRILGNIRAPKVNIEEGVVIEGEVSITGGQQKDVRKIVEESFNEGPKIEDLLSGKKEKEPEGKRRDPNAGDQE</sequence>
<feature type="region of interest" description="Disordered" evidence="2">
    <location>
        <begin position="128"/>
        <end position="156"/>
    </location>
</feature>
<gene>
    <name evidence="3" type="ORF">ENL19_02400</name>
</gene>
<name>A0A7C5HNF3_UNCW3</name>
<dbReference type="InterPro" id="IPR007607">
    <property type="entry name" value="BacA/B"/>
</dbReference>
<dbReference type="EMBL" id="DRTB01000180">
    <property type="protein sequence ID" value="HHE04895.1"/>
    <property type="molecule type" value="Genomic_DNA"/>
</dbReference>
<feature type="compositionally biased region" description="Basic and acidic residues" evidence="2">
    <location>
        <begin position="129"/>
        <end position="156"/>
    </location>
</feature>
<dbReference type="AlphaFoldDB" id="A0A7C5HNF3"/>
<dbReference type="Pfam" id="PF04519">
    <property type="entry name" value="Bactofilin"/>
    <property type="match status" value="1"/>
</dbReference>
<dbReference type="PANTHER" id="PTHR35024">
    <property type="entry name" value="HYPOTHETICAL CYTOSOLIC PROTEIN"/>
    <property type="match status" value="1"/>
</dbReference>
<evidence type="ECO:0000256" key="2">
    <source>
        <dbReference type="SAM" id="MobiDB-lite"/>
    </source>
</evidence>
<comment type="caution">
    <text evidence="3">The sequence shown here is derived from an EMBL/GenBank/DDBJ whole genome shotgun (WGS) entry which is preliminary data.</text>
</comment>
<accession>A0A7C5HNF3</accession>
<protein>
    <submittedName>
        <fullName evidence="3">Polymer-forming cytoskeletal protein</fullName>
    </submittedName>
</protein>
<evidence type="ECO:0000256" key="1">
    <source>
        <dbReference type="ARBA" id="ARBA00044755"/>
    </source>
</evidence>
<proteinExistence type="inferred from homology"/>
<evidence type="ECO:0000313" key="3">
    <source>
        <dbReference type="EMBL" id="HHE04895.1"/>
    </source>
</evidence>
<dbReference type="Proteomes" id="UP000886110">
    <property type="component" value="Unassembled WGS sequence"/>
</dbReference>